<feature type="region of interest" description="Disordered" evidence="6">
    <location>
        <begin position="363"/>
        <end position="438"/>
    </location>
</feature>
<feature type="transmembrane region" description="Helical" evidence="7">
    <location>
        <begin position="129"/>
        <end position="158"/>
    </location>
</feature>
<evidence type="ECO:0000256" key="7">
    <source>
        <dbReference type="SAM" id="Phobius"/>
    </source>
</evidence>
<comment type="similarity">
    <text evidence="5">Belongs to the SAT4 family.</text>
</comment>
<dbReference type="Proteomes" id="UP000490939">
    <property type="component" value="Unassembled WGS sequence"/>
</dbReference>
<sequence>MASGNATQDLPSKTNQLLYSWIFLTIVGTTFVLARFYARFFKSKAHGWDDYFLGVAMIGGIVTFALVVVGCSHGYGTSIYQLDPAEAVHALKAFNFTILTNGICMILLKLSIGASLLRLQLGRGMNWIVWLSIFISVCANAMTLIGSCFQCVPMEAIWNIGLPKYTCIPKRYVVGSSYAQACGNIITDIFFSLSPLYYLRNVRVSVYNKWALRVLFCIGLSASACSIAKLPELGKLANTTDPTYAGPDISIWAAAEFNAGLVASSMPPLKSMFESSLKFIFGIKTGSLNSSAKRAYQGAKSSLKSSRINTRHSQHQILPEESQADIALISSFKLRLVDRLVCRDGVVSGSSYGARTSIRHKNVNEERRELRKRGNKEKECESTVDEEDDTKDKDKTDDASPPAKPTKSKSKCSRQLPPPIEIPIEPPPLPSEPTIATLDDGALGGIPILSVSAFPTMTTEAVTTTGISIAATTTATSITTTATTLTLNAPTIIPSTLPSGTQKSGAQAVQASAHAKLSPHAKNALIAFGIIMGIALTGFLLFTTLRCLKRKRSEPSAYDDLETLYKSDPKSEITQTRLSESENIAMPSEAHIISSPASPQFYLPPLFRTSQRPWSGSLWRQSMTGQQGMEGDPFADLTFEGDAGRDLFMAPGFDGGKVVVRKEVGGGVREDPFRDPEKVESERRDGVERVGPT</sequence>
<comment type="subcellular location">
    <subcellularLocation>
        <location evidence="1">Membrane</location>
        <topology evidence="1">Multi-pass membrane protein</topology>
    </subcellularLocation>
</comment>
<feature type="transmembrane region" description="Helical" evidence="7">
    <location>
        <begin position="50"/>
        <end position="76"/>
    </location>
</feature>
<feature type="domain" description="Rhodopsin" evidence="8">
    <location>
        <begin position="34"/>
        <end position="274"/>
    </location>
</feature>
<keyword evidence="3 7" id="KW-1133">Transmembrane helix</keyword>
<protein>
    <recommendedName>
        <fullName evidence="8">Rhodopsin domain-containing protein</fullName>
    </recommendedName>
</protein>
<proteinExistence type="inferred from homology"/>
<reference evidence="9 10" key="1">
    <citation type="submission" date="2019-07" db="EMBL/GenBank/DDBJ databases">
        <title>Venturia inaequalis Genome Resource.</title>
        <authorList>
            <person name="Lichtner F.J."/>
        </authorList>
    </citation>
    <scope>NUCLEOTIDE SEQUENCE [LARGE SCALE GENOMIC DNA]</scope>
    <source>
        <strain evidence="9 10">DMI_063113</strain>
    </source>
</reference>
<evidence type="ECO:0000256" key="1">
    <source>
        <dbReference type="ARBA" id="ARBA00004141"/>
    </source>
</evidence>
<dbReference type="Pfam" id="PF20684">
    <property type="entry name" value="Fung_rhodopsin"/>
    <property type="match status" value="1"/>
</dbReference>
<dbReference type="InterPro" id="IPR052337">
    <property type="entry name" value="SAT4-like"/>
</dbReference>
<dbReference type="AlphaFoldDB" id="A0A8H3UAT3"/>
<feature type="compositionally biased region" description="Pro residues" evidence="6">
    <location>
        <begin position="416"/>
        <end position="431"/>
    </location>
</feature>
<accession>A0A8H3UAT3</accession>
<keyword evidence="4 7" id="KW-0472">Membrane</keyword>
<dbReference type="PANTHER" id="PTHR33048">
    <property type="entry name" value="PTH11-LIKE INTEGRAL MEMBRANE PROTEIN (AFU_ORTHOLOGUE AFUA_5G11245)"/>
    <property type="match status" value="1"/>
</dbReference>
<evidence type="ECO:0000313" key="10">
    <source>
        <dbReference type="Proteomes" id="UP000490939"/>
    </source>
</evidence>
<feature type="transmembrane region" description="Helical" evidence="7">
    <location>
        <begin position="96"/>
        <end position="117"/>
    </location>
</feature>
<dbReference type="PANTHER" id="PTHR33048:SF47">
    <property type="entry name" value="INTEGRAL MEMBRANE PROTEIN-RELATED"/>
    <property type="match status" value="1"/>
</dbReference>
<organism evidence="9 10">
    <name type="scientific">Venturia inaequalis</name>
    <name type="common">Apple scab fungus</name>
    <dbReference type="NCBI Taxonomy" id="5025"/>
    <lineage>
        <taxon>Eukaryota</taxon>
        <taxon>Fungi</taxon>
        <taxon>Dikarya</taxon>
        <taxon>Ascomycota</taxon>
        <taxon>Pezizomycotina</taxon>
        <taxon>Dothideomycetes</taxon>
        <taxon>Pleosporomycetidae</taxon>
        <taxon>Venturiales</taxon>
        <taxon>Venturiaceae</taxon>
        <taxon>Venturia</taxon>
    </lineage>
</organism>
<evidence type="ECO:0000256" key="4">
    <source>
        <dbReference type="ARBA" id="ARBA00023136"/>
    </source>
</evidence>
<evidence type="ECO:0000256" key="6">
    <source>
        <dbReference type="SAM" id="MobiDB-lite"/>
    </source>
</evidence>
<dbReference type="GO" id="GO:0016020">
    <property type="term" value="C:membrane"/>
    <property type="evidence" value="ECO:0007669"/>
    <property type="project" value="UniProtKB-SubCell"/>
</dbReference>
<feature type="transmembrane region" description="Helical" evidence="7">
    <location>
        <begin position="18"/>
        <end position="38"/>
    </location>
</feature>
<dbReference type="EMBL" id="WNWR01001040">
    <property type="protein sequence ID" value="KAE9965943.1"/>
    <property type="molecule type" value="Genomic_DNA"/>
</dbReference>
<feature type="transmembrane region" description="Helical" evidence="7">
    <location>
        <begin position="524"/>
        <end position="545"/>
    </location>
</feature>
<comment type="caution">
    <text evidence="9">The sequence shown here is derived from an EMBL/GenBank/DDBJ whole genome shotgun (WGS) entry which is preliminary data.</text>
</comment>
<evidence type="ECO:0000256" key="5">
    <source>
        <dbReference type="ARBA" id="ARBA00038359"/>
    </source>
</evidence>
<keyword evidence="2 7" id="KW-0812">Transmembrane</keyword>
<keyword evidence="10" id="KW-1185">Reference proteome</keyword>
<dbReference type="InterPro" id="IPR049326">
    <property type="entry name" value="Rhodopsin_dom_fungi"/>
</dbReference>
<name>A0A8H3UAT3_VENIN</name>
<evidence type="ECO:0000313" key="9">
    <source>
        <dbReference type="EMBL" id="KAE9965943.1"/>
    </source>
</evidence>
<gene>
    <name evidence="9" type="ORF">EG327_000289</name>
</gene>
<feature type="region of interest" description="Disordered" evidence="6">
    <location>
        <begin position="664"/>
        <end position="693"/>
    </location>
</feature>
<evidence type="ECO:0000256" key="3">
    <source>
        <dbReference type="ARBA" id="ARBA00022989"/>
    </source>
</evidence>
<evidence type="ECO:0000259" key="8">
    <source>
        <dbReference type="Pfam" id="PF20684"/>
    </source>
</evidence>
<evidence type="ECO:0000256" key="2">
    <source>
        <dbReference type="ARBA" id="ARBA00022692"/>
    </source>
</evidence>